<dbReference type="Proteomes" id="UP001327560">
    <property type="component" value="Chromosome 4"/>
</dbReference>
<keyword evidence="3" id="KW-0012">Acyltransferase</keyword>
<evidence type="ECO:0000256" key="1">
    <source>
        <dbReference type="ARBA" id="ARBA00009861"/>
    </source>
</evidence>
<dbReference type="PANTHER" id="PTHR31642">
    <property type="entry name" value="TRICHOTHECENE 3-O-ACETYLTRANSFERASE"/>
    <property type="match status" value="1"/>
</dbReference>
<keyword evidence="5" id="KW-1185">Reference proteome</keyword>
<dbReference type="InterPro" id="IPR050317">
    <property type="entry name" value="Plant_Fungal_Acyltransferase"/>
</dbReference>
<organism evidence="4 5">
    <name type="scientific">Canna indica</name>
    <name type="common">Indian-shot</name>
    <dbReference type="NCBI Taxonomy" id="4628"/>
    <lineage>
        <taxon>Eukaryota</taxon>
        <taxon>Viridiplantae</taxon>
        <taxon>Streptophyta</taxon>
        <taxon>Embryophyta</taxon>
        <taxon>Tracheophyta</taxon>
        <taxon>Spermatophyta</taxon>
        <taxon>Magnoliopsida</taxon>
        <taxon>Liliopsida</taxon>
        <taxon>Zingiberales</taxon>
        <taxon>Cannaceae</taxon>
        <taxon>Canna</taxon>
    </lineage>
</organism>
<dbReference type="Gene3D" id="3.30.559.10">
    <property type="entry name" value="Chloramphenicol acetyltransferase-like domain"/>
    <property type="match status" value="1"/>
</dbReference>
<evidence type="ECO:0000313" key="5">
    <source>
        <dbReference type="Proteomes" id="UP001327560"/>
    </source>
</evidence>
<evidence type="ECO:0000256" key="2">
    <source>
        <dbReference type="ARBA" id="ARBA00022679"/>
    </source>
</evidence>
<dbReference type="InterPro" id="IPR023213">
    <property type="entry name" value="CAT-like_dom_sf"/>
</dbReference>
<dbReference type="GO" id="GO:0016747">
    <property type="term" value="F:acyltransferase activity, transferring groups other than amino-acyl groups"/>
    <property type="evidence" value="ECO:0007669"/>
    <property type="project" value="TreeGrafter"/>
</dbReference>
<protein>
    <submittedName>
        <fullName evidence="4">Uncharacterized protein</fullName>
    </submittedName>
</protein>
<dbReference type="EMBL" id="CP136893">
    <property type="protein sequence ID" value="WOL06103.1"/>
    <property type="molecule type" value="Genomic_DNA"/>
</dbReference>
<comment type="similarity">
    <text evidence="1">Belongs to the plant acyltransferase family.</text>
</comment>
<keyword evidence="2" id="KW-0808">Transferase</keyword>
<dbReference type="Pfam" id="PF02458">
    <property type="entry name" value="Transferase"/>
    <property type="match status" value="1"/>
</dbReference>
<accession>A0AAQ3QEC4</accession>
<reference evidence="4 5" key="1">
    <citation type="submission" date="2023-10" db="EMBL/GenBank/DDBJ databases">
        <title>Chromosome-scale genome assembly provides insights into flower coloration mechanisms of Canna indica.</title>
        <authorList>
            <person name="Li C."/>
        </authorList>
    </citation>
    <scope>NUCLEOTIDE SEQUENCE [LARGE SCALE GENOMIC DNA]</scope>
    <source>
        <tissue evidence="4">Flower</tissue>
    </source>
</reference>
<gene>
    <name evidence="4" type="ORF">Cni_G14835</name>
</gene>
<name>A0AAQ3QEC4_9LILI</name>
<dbReference type="PANTHER" id="PTHR31642:SF299">
    <property type="entry name" value="OS02G0653400 PROTEIN"/>
    <property type="match status" value="1"/>
</dbReference>
<proteinExistence type="inferred from homology"/>
<sequence>MSAAKMLHVDAIQTATPGKVTAPGQARRISAAPGALRPELLQSRFQAVLYYSKASEKESPLDVAAWMKVSLSAALPDHPVLAGRLRRDGEDGEGWEVKFNDSGVRLVQATAEVSMAELMNSGDVRDKESKLAYWEEVDMEMPNFSALFYIQVTQFEGDGYTIGISCSLLLADPLFLANFLKSWARTHAQMLAQGRLTESPIFHLSYFERRDHPHHIKSTKLESNPTDSSSPSSSTMLFKVNRNLDAQSYDAFATACLQETTERLGAKPVPNFYLMISDHATGLKIEPCADASPRSSSRALDVAWWDQFGLDELVFAGTNKPLHVSCQVVSRVDGCLAMVMIPEGQMECVVSVTLPKA</sequence>
<evidence type="ECO:0000313" key="4">
    <source>
        <dbReference type="EMBL" id="WOL06103.1"/>
    </source>
</evidence>
<evidence type="ECO:0000256" key="3">
    <source>
        <dbReference type="ARBA" id="ARBA00023315"/>
    </source>
</evidence>
<dbReference type="AlphaFoldDB" id="A0AAQ3QEC4"/>